<evidence type="ECO:0000313" key="5">
    <source>
        <dbReference type="EMBL" id="WKN38752.1"/>
    </source>
</evidence>
<dbReference type="EMBL" id="CP120682">
    <property type="protein sequence ID" value="WKN38752.1"/>
    <property type="molecule type" value="Genomic_DNA"/>
</dbReference>
<dbReference type="CDD" id="cd00614">
    <property type="entry name" value="CGS_like"/>
    <property type="match status" value="1"/>
</dbReference>
<dbReference type="InterPro" id="IPR015422">
    <property type="entry name" value="PyrdxlP-dep_Trfase_small"/>
</dbReference>
<dbReference type="InterPro" id="IPR000277">
    <property type="entry name" value="Cys/Met-Metab_PyrdxlP-dep_enz"/>
</dbReference>
<dbReference type="FunFam" id="3.90.1150.10:FF:000033">
    <property type="entry name" value="Cystathionine gamma-synthase"/>
    <property type="match status" value="1"/>
</dbReference>
<sequence>MAKKSTVCVHGGSETHNPAQGLNTPIYTSSAFGYLDTQENIYPRYYNTPNQEVVVQKLCALEQGEAGLLFASGMAAISTPMLALLKSGDHVVLQRNLYGGTHHFVTTELERWGVTYTLVSEPETSQLEAAIKPNTKLIYIETPSNPLLKITDIQAVAQLARQQRIISMIDNTFASPINQNPLALGIDIVMHSGTKYLGGHSDLCFGAIVTSQELRGQIYPTAINLGGSVNAATCALIERSLKTLSLRVKQQNTNAQAIAEFLQDHPGVNNVYYPGLPDHPGHAIAKQQMQGFGGMLSFEPAVEGGAGAEQLMRQLNIITPAISLGGIESLICAPARTSHIKLSTEERQSVGVRDELLRISVGIEDTEDLLKDLEQALAKTTAGQSA</sequence>
<reference evidence="5" key="2">
    <citation type="journal article" date="2024" name="Antonie Van Leeuwenhoek">
        <title>Roseihalotalea indica gen. nov., sp. nov., a halophilic Bacteroidetes from mesopelagic Southwest Indian Ocean with higher carbohydrate metabolic potential.</title>
        <authorList>
            <person name="Chen B."/>
            <person name="Zhang M."/>
            <person name="Lin D."/>
            <person name="Ye J."/>
            <person name="Tang K."/>
        </authorList>
    </citation>
    <scope>NUCLEOTIDE SEQUENCE</scope>
    <source>
        <strain evidence="5">TK19036</strain>
    </source>
</reference>
<keyword evidence="2 3" id="KW-0663">Pyridoxal phosphate</keyword>
<proteinExistence type="inferred from homology"/>
<dbReference type="FunFam" id="3.40.640.10:FF:000046">
    <property type="entry name" value="Cystathionine gamma-lyase"/>
    <property type="match status" value="1"/>
</dbReference>
<keyword evidence="5" id="KW-0032">Aminotransferase</keyword>
<dbReference type="Gene3D" id="3.90.1150.10">
    <property type="entry name" value="Aspartate Aminotransferase, domain 1"/>
    <property type="match status" value="1"/>
</dbReference>
<evidence type="ECO:0000256" key="3">
    <source>
        <dbReference type="PIRSR" id="PIRSR001434-2"/>
    </source>
</evidence>
<name>A0AA49GPV0_9BACT</name>
<protein>
    <submittedName>
        <fullName evidence="5">PLP-dependent aspartate aminotransferase family protein</fullName>
    </submittedName>
</protein>
<keyword evidence="5" id="KW-0808">Transferase</keyword>
<comment type="cofactor">
    <cofactor evidence="1 4">
        <name>pyridoxal 5'-phosphate</name>
        <dbReference type="ChEBI" id="CHEBI:597326"/>
    </cofactor>
</comment>
<dbReference type="GO" id="GO:0019346">
    <property type="term" value="P:transsulfuration"/>
    <property type="evidence" value="ECO:0007669"/>
    <property type="project" value="InterPro"/>
</dbReference>
<dbReference type="PROSITE" id="PS00868">
    <property type="entry name" value="CYS_MET_METAB_PP"/>
    <property type="match status" value="1"/>
</dbReference>
<dbReference type="Gene3D" id="3.40.640.10">
    <property type="entry name" value="Type I PLP-dependent aspartate aminotransferase-like (Major domain)"/>
    <property type="match status" value="1"/>
</dbReference>
<dbReference type="GO" id="GO:0005737">
    <property type="term" value="C:cytoplasm"/>
    <property type="evidence" value="ECO:0007669"/>
    <property type="project" value="TreeGrafter"/>
</dbReference>
<evidence type="ECO:0000256" key="4">
    <source>
        <dbReference type="RuleBase" id="RU362118"/>
    </source>
</evidence>
<dbReference type="GO" id="GO:0030170">
    <property type="term" value="F:pyridoxal phosphate binding"/>
    <property type="evidence" value="ECO:0007669"/>
    <property type="project" value="InterPro"/>
</dbReference>
<reference evidence="5" key="1">
    <citation type="journal article" date="2023" name="Comput. Struct. Biotechnol. J.">
        <title>Discovery of a novel marine Bacteroidetes with a rich repertoire of carbohydrate-active enzymes.</title>
        <authorList>
            <person name="Chen B."/>
            <person name="Liu G."/>
            <person name="Chen Q."/>
            <person name="Wang H."/>
            <person name="Liu L."/>
            <person name="Tang K."/>
        </authorList>
    </citation>
    <scope>NUCLEOTIDE SEQUENCE</scope>
    <source>
        <strain evidence="5">TK19036</strain>
    </source>
</reference>
<comment type="similarity">
    <text evidence="4">Belongs to the trans-sulfuration enzymes family.</text>
</comment>
<evidence type="ECO:0000256" key="1">
    <source>
        <dbReference type="ARBA" id="ARBA00001933"/>
    </source>
</evidence>
<evidence type="ECO:0000256" key="2">
    <source>
        <dbReference type="ARBA" id="ARBA00022898"/>
    </source>
</evidence>
<feature type="modified residue" description="N6-(pyridoxal phosphate)lysine" evidence="3">
    <location>
        <position position="195"/>
    </location>
</feature>
<dbReference type="InterPro" id="IPR015421">
    <property type="entry name" value="PyrdxlP-dep_Trfase_major"/>
</dbReference>
<dbReference type="Pfam" id="PF01053">
    <property type="entry name" value="Cys_Met_Meta_PP"/>
    <property type="match status" value="1"/>
</dbReference>
<dbReference type="SUPFAM" id="SSF53383">
    <property type="entry name" value="PLP-dependent transferases"/>
    <property type="match status" value="1"/>
</dbReference>
<dbReference type="GO" id="GO:0009086">
    <property type="term" value="P:methionine biosynthetic process"/>
    <property type="evidence" value="ECO:0007669"/>
    <property type="project" value="UniProtKB-ARBA"/>
</dbReference>
<dbReference type="InterPro" id="IPR054542">
    <property type="entry name" value="Cys_met_metab_PP"/>
</dbReference>
<dbReference type="GO" id="GO:0016846">
    <property type="term" value="F:carbon-sulfur lyase activity"/>
    <property type="evidence" value="ECO:0007669"/>
    <property type="project" value="TreeGrafter"/>
</dbReference>
<dbReference type="AlphaFoldDB" id="A0AA49GPV0"/>
<dbReference type="PIRSF" id="PIRSF001434">
    <property type="entry name" value="CGS"/>
    <property type="match status" value="1"/>
</dbReference>
<gene>
    <name evidence="5" type="ORF">K4G66_08550</name>
</gene>
<dbReference type="InterPro" id="IPR015424">
    <property type="entry name" value="PyrdxlP-dep_Trfase"/>
</dbReference>
<organism evidence="5">
    <name type="scientific">Roseihalotalea indica</name>
    <dbReference type="NCBI Taxonomy" id="2867963"/>
    <lineage>
        <taxon>Bacteria</taxon>
        <taxon>Pseudomonadati</taxon>
        <taxon>Bacteroidota</taxon>
        <taxon>Cytophagia</taxon>
        <taxon>Cytophagales</taxon>
        <taxon>Catalimonadaceae</taxon>
        <taxon>Roseihalotalea</taxon>
    </lineage>
</organism>
<accession>A0AA49GPV0</accession>
<dbReference type="PANTHER" id="PTHR11808">
    <property type="entry name" value="TRANS-SULFURATION ENZYME FAMILY MEMBER"/>
    <property type="match status" value="1"/>
</dbReference>
<dbReference type="GO" id="GO:0008483">
    <property type="term" value="F:transaminase activity"/>
    <property type="evidence" value="ECO:0007669"/>
    <property type="project" value="UniProtKB-KW"/>
</dbReference>